<comment type="similarity">
    <text evidence="1">Belongs to the NAD(P)-dependent epimerase/dehydratase family.</text>
</comment>
<feature type="domain" description="NAD-dependent epimerase/dehydratase" evidence="2">
    <location>
        <begin position="5"/>
        <end position="232"/>
    </location>
</feature>
<dbReference type="PANTHER" id="PTHR43000">
    <property type="entry name" value="DTDP-D-GLUCOSE 4,6-DEHYDRATASE-RELATED"/>
    <property type="match status" value="1"/>
</dbReference>
<protein>
    <submittedName>
        <fullName evidence="3">Nucleoside-diphosphate-sugar epimerase</fullName>
    </submittedName>
</protein>
<dbReference type="Proteomes" id="UP000245489">
    <property type="component" value="Unassembled WGS sequence"/>
</dbReference>
<reference evidence="3 4" key="1">
    <citation type="submission" date="2018-05" db="EMBL/GenBank/DDBJ databases">
        <title>Genomic Encyclopedia of Archaeal and Bacterial Type Strains, Phase II (KMG-II): from individual species to whole genera.</title>
        <authorList>
            <person name="Goeker M."/>
        </authorList>
    </citation>
    <scope>NUCLEOTIDE SEQUENCE [LARGE SCALE GENOMIC DNA]</scope>
    <source>
        <strain evidence="3 4">DSM 22214</strain>
    </source>
</reference>
<dbReference type="SUPFAM" id="SSF51735">
    <property type="entry name" value="NAD(P)-binding Rossmann-fold domains"/>
    <property type="match status" value="1"/>
</dbReference>
<keyword evidence="4" id="KW-1185">Reference proteome</keyword>
<dbReference type="InterPro" id="IPR001509">
    <property type="entry name" value="Epimerase_deHydtase"/>
</dbReference>
<accession>A0A316DSX8</accession>
<evidence type="ECO:0000313" key="4">
    <source>
        <dbReference type="Proteomes" id="UP000245489"/>
    </source>
</evidence>
<evidence type="ECO:0000259" key="2">
    <source>
        <dbReference type="Pfam" id="PF01370"/>
    </source>
</evidence>
<dbReference type="InterPro" id="IPR036291">
    <property type="entry name" value="NAD(P)-bd_dom_sf"/>
</dbReference>
<gene>
    <name evidence="3" type="ORF">LV89_03700</name>
</gene>
<dbReference type="EMBL" id="QGGO01000024">
    <property type="protein sequence ID" value="PWK21407.1"/>
    <property type="molecule type" value="Genomic_DNA"/>
</dbReference>
<dbReference type="CDD" id="cd08946">
    <property type="entry name" value="SDR_e"/>
    <property type="match status" value="1"/>
</dbReference>
<proteinExistence type="inferred from homology"/>
<dbReference type="RefSeq" id="WP_109744384.1">
    <property type="nucleotide sequence ID" value="NZ_QGGO01000024.1"/>
</dbReference>
<name>A0A316DSX8_9BACT</name>
<dbReference type="Gene3D" id="3.90.25.10">
    <property type="entry name" value="UDP-galactose 4-epimerase, domain 1"/>
    <property type="match status" value="1"/>
</dbReference>
<sequence>MSKSILITGITGFLGSHIAEKFLVEGFNVIGLKRVNSDTWRNSEYLNDINWINVDEPDWQSKVIYLNPSIILHAAWNGVTSDSRNKLALQMGNITMLAELLEVAQKISVIKFIALGSQAEYGKLDSIANELHPLNPDNIYGITKTLANQLLRCYCELNNINWYWLRVFSVFGEKESEQWLIPSVIKKVLSKDKELKLSSGTQQYAYMYCKDFANSVYMLSCKKDLQSGIYNISGANAKSLKSIIQQIVHLSDNQDIDLKFGALPLRENQSSFIEGSMNKFFTKVGKVPYTPFEVALESTIAYYSTQFIGEIK</sequence>
<comment type="caution">
    <text evidence="3">The sequence shown here is derived from an EMBL/GenBank/DDBJ whole genome shotgun (WGS) entry which is preliminary data.</text>
</comment>
<organism evidence="3 4">
    <name type="scientific">Arcicella aurantiaca</name>
    <dbReference type="NCBI Taxonomy" id="591202"/>
    <lineage>
        <taxon>Bacteria</taxon>
        <taxon>Pseudomonadati</taxon>
        <taxon>Bacteroidota</taxon>
        <taxon>Cytophagia</taxon>
        <taxon>Cytophagales</taxon>
        <taxon>Flectobacillaceae</taxon>
        <taxon>Arcicella</taxon>
    </lineage>
</organism>
<evidence type="ECO:0000256" key="1">
    <source>
        <dbReference type="ARBA" id="ARBA00007637"/>
    </source>
</evidence>
<dbReference type="Gene3D" id="3.40.50.720">
    <property type="entry name" value="NAD(P)-binding Rossmann-like Domain"/>
    <property type="match status" value="1"/>
</dbReference>
<dbReference type="Pfam" id="PF01370">
    <property type="entry name" value="Epimerase"/>
    <property type="match status" value="1"/>
</dbReference>
<evidence type="ECO:0000313" key="3">
    <source>
        <dbReference type="EMBL" id="PWK21407.1"/>
    </source>
</evidence>
<dbReference type="AlphaFoldDB" id="A0A316DSX8"/>
<dbReference type="OrthoDB" id="9803010at2"/>